<evidence type="ECO:0000313" key="9">
    <source>
        <dbReference type="EMBL" id="MBY6277488.1"/>
    </source>
</evidence>
<dbReference type="EMBL" id="PIUK01000187">
    <property type="protein sequence ID" value="MBY6277488.1"/>
    <property type="molecule type" value="Genomic_DNA"/>
</dbReference>
<gene>
    <name evidence="9" type="primary">flgK</name>
    <name evidence="9" type="ORF">CWE10_14990</name>
</gene>
<dbReference type="InterPro" id="IPR010930">
    <property type="entry name" value="Flg_bb/hook_C_dom"/>
</dbReference>
<evidence type="ECO:0000259" key="7">
    <source>
        <dbReference type="Pfam" id="PF06429"/>
    </source>
</evidence>
<keyword evidence="9" id="KW-0969">Cilium</keyword>
<comment type="subcellular location">
    <subcellularLocation>
        <location evidence="1">Bacterial flagellum</location>
    </subcellularLocation>
    <subcellularLocation>
        <location evidence="2">Secreted</location>
    </subcellularLocation>
</comment>
<dbReference type="Pfam" id="PF06429">
    <property type="entry name" value="Flg_bbr_C"/>
    <property type="match status" value="1"/>
</dbReference>
<dbReference type="NCBIfam" id="TIGR02492">
    <property type="entry name" value="flgK_ends"/>
    <property type="match status" value="1"/>
</dbReference>
<sequence>MIRGLNTGLNVATRALQSAQWAMMLHTKNISNHDNEYYTRQWLENPADPTGKLPYVARVRDLFVDHQYRTVAATAGETGTILDIWQRVEEIFGDPIEGGLGQAIDEFFDSWKALSENPADVTVRLEVLSAAGNLVQNYKLVISHLNQISDLINEQMDALVEDINAKLVAVRDLNARIALLRHSGETDADLQDQRDKLLDELASLTGAVPVFLSDGTVRVMIGGVPAVDSLYVNQLELVDGPNGPVPKWIGMDVPEYRGGGKLRGLLYMRDTEIADAIKEVDGFMKALAHKVNEIHRLGFGLEQDPDNLDLDFFLVQDDVVGSVTVNPNLTAKGIRAALDSPALPMDGRNADAIYQLIDGLVPGDRSTSPIVRYRNLVGLIGSKTAQAEREDTVATNHLRTIKETRSSKWGVSIDEEVAGLTAQQKAFAASARVIQMIDEMLDVLINMV</sequence>
<dbReference type="AlphaFoldDB" id="A0A953IAJ9"/>
<dbReference type="Pfam" id="PF22638">
    <property type="entry name" value="FlgK_D1"/>
    <property type="match status" value="1"/>
</dbReference>
<dbReference type="PANTHER" id="PTHR30033">
    <property type="entry name" value="FLAGELLAR HOOK-ASSOCIATED PROTEIN 1"/>
    <property type="match status" value="1"/>
</dbReference>
<reference evidence="9" key="1">
    <citation type="submission" date="2017-11" db="EMBL/GenBank/DDBJ databases">
        <title>Three new genomes from thermophilic consortium.</title>
        <authorList>
            <person name="Quaggio R."/>
            <person name="Amgarten D."/>
            <person name="Setubal J.C."/>
        </authorList>
    </citation>
    <scope>NUCLEOTIDE SEQUENCE</scope>
    <source>
        <strain evidence="9">ZCTH01-B2</strain>
    </source>
</reference>
<comment type="similarity">
    <text evidence="3">Belongs to the flagella basal body rod proteins family.</text>
</comment>
<feature type="domain" description="Flagellar basal-body/hook protein C-terminal" evidence="7">
    <location>
        <begin position="409"/>
        <end position="447"/>
    </location>
</feature>
<dbReference type="GO" id="GO:0044780">
    <property type="term" value="P:bacterial-type flagellum assembly"/>
    <property type="evidence" value="ECO:0007669"/>
    <property type="project" value="InterPro"/>
</dbReference>
<evidence type="ECO:0000256" key="2">
    <source>
        <dbReference type="ARBA" id="ARBA00004613"/>
    </source>
</evidence>
<dbReference type="InterPro" id="IPR053927">
    <property type="entry name" value="FlgK_helical"/>
</dbReference>
<comment type="caution">
    <text evidence="9">The sequence shown here is derived from an EMBL/GenBank/DDBJ whole genome shotgun (WGS) entry which is preliminary data.</text>
</comment>
<evidence type="ECO:0000256" key="1">
    <source>
        <dbReference type="ARBA" id="ARBA00004365"/>
    </source>
</evidence>
<dbReference type="GO" id="GO:0005198">
    <property type="term" value="F:structural molecule activity"/>
    <property type="evidence" value="ECO:0007669"/>
    <property type="project" value="InterPro"/>
</dbReference>
<evidence type="ECO:0000259" key="8">
    <source>
        <dbReference type="Pfam" id="PF22638"/>
    </source>
</evidence>
<dbReference type="InterPro" id="IPR002371">
    <property type="entry name" value="FlgK"/>
</dbReference>
<keyword evidence="9" id="KW-0282">Flagellum</keyword>
<dbReference type="Proteomes" id="UP000732377">
    <property type="component" value="Unassembled WGS sequence"/>
</dbReference>
<dbReference type="GO" id="GO:0009424">
    <property type="term" value="C:bacterial-type flagellum hook"/>
    <property type="evidence" value="ECO:0007669"/>
    <property type="project" value="InterPro"/>
</dbReference>
<evidence type="ECO:0000313" key="10">
    <source>
        <dbReference type="Proteomes" id="UP000732377"/>
    </source>
</evidence>
<organism evidence="9 10">
    <name type="scientific">Symbiobacterium thermophilum</name>
    <dbReference type="NCBI Taxonomy" id="2734"/>
    <lineage>
        <taxon>Bacteria</taxon>
        <taxon>Bacillati</taxon>
        <taxon>Bacillota</taxon>
        <taxon>Clostridia</taxon>
        <taxon>Eubacteriales</taxon>
        <taxon>Symbiobacteriaceae</taxon>
        <taxon>Symbiobacterium</taxon>
    </lineage>
</organism>
<name>A0A953IAJ9_SYMTR</name>
<proteinExistence type="inferred from homology"/>
<accession>A0A953IAJ9</accession>
<protein>
    <recommendedName>
        <fullName evidence="4">Flagellar hook-associated protein 1</fullName>
    </recommendedName>
</protein>
<evidence type="ECO:0000256" key="6">
    <source>
        <dbReference type="ARBA" id="ARBA00023143"/>
    </source>
</evidence>
<keyword evidence="6" id="KW-0975">Bacterial flagellum</keyword>
<evidence type="ECO:0000256" key="3">
    <source>
        <dbReference type="ARBA" id="ARBA00009677"/>
    </source>
</evidence>
<evidence type="ECO:0000256" key="5">
    <source>
        <dbReference type="ARBA" id="ARBA00022525"/>
    </source>
</evidence>
<dbReference type="RefSeq" id="WP_273380730.1">
    <property type="nucleotide sequence ID" value="NZ_PIUK01000187.1"/>
</dbReference>
<feature type="domain" description="Flagellar hook-associated protein FlgK helical" evidence="8">
    <location>
        <begin position="86"/>
        <end position="305"/>
    </location>
</feature>
<evidence type="ECO:0000256" key="4">
    <source>
        <dbReference type="ARBA" id="ARBA00016244"/>
    </source>
</evidence>
<dbReference type="PANTHER" id="PTHR30033:SF1">
    <property type="entry name" value="FLAGELLAR HOOK-ASSOCIATED PROTEIN 1"/>
    <property type="match status" value="1"/>
</dbReference>
<dbReference type="GO" id="GO:0005576">
    <property type="term" value="C:extracellular region"/>
    <property type="evidence" value="ECO:0007669"/>
    <property type="project" value="UniProtKB-SubCell"/>
</dbReference>
<keyword evidence="5" id="KW-0964">Secreted</keyword>
<dbReference type="SUPFAM" id="SSF64518">
    <property type="entry name" value="Phase 1 flagellin"/>
    <property type="match status" value="1"/>
</dbReference>
<keyword evidence="9" id="KW-0966">Cell projection</keyword>